<dbReference type="AlphaFoldDB" id="A0A2P2PMR8"/>
<sequence length="35" mass="3839">MPRSTAERMSISRASHRCSLVGITDGGFSFSMLHL</sequence>
<dbReference type="EMBL" id="GGEC01075477">
    <property type="protein sequence ID" value="MBX55961.1"/>
    <property type="molecule type" value="Transcribed_RNA"/>
</dbReference>
<evidence type="ECO:0000313" key="1">
    <source>
        <dbReference type="EMBL" id="MBX55961.1"/>
    </source>
</evidence>
<protein>
    <submittedName>
        <fullName evidence="1">Uncharacterized protein</fullName>
    </submittedName>
</protein>
<reference evidence="1" key="1">
    <citation type="submission" date="2018-02" db="EMBL/GenBank/DDBJ databases">
        <title>Rhizophora mucronata_Transcriptome.</title>
        <authorList>
            <person name="Meera S.P."/>
            <person name="Sreeshan A."/>
            <person name="Augustine A."/>
        </authorList>
    </citation>
    <scope>NUCLEOTIDE SEQUENCE</scope>
    <source>
        <tissue evidence="1">Leaf</tissue>
    </source>
</reference>
<name>A0A2P2PMR8_RHIMU</name>
<organism evidence="1">
    <name type="scientific">Rhizophora mucronata</name>
    <name type="common">Asiatic mangrove</name>
    <dbReference type="NCBI Taxonomy" id="61149"/>
    <lineage>
        <taxon>Eukaryota</taxon>
        <taxon>Viridiplantae</taxon>
        <taxon>Streptophyta</taxon>
        <taxon>Embryophyta</taxon>
        <taxon>Tracheophyta</taxon>
        <taxon>Spermatophyta</taxon>
        <taxon>Magnoliopsida</taxon>
        <taxon>eudicotyledons</taxon>
        <taxon>Gunneridae</taxon>
        <taxon>Pentapetalae</taxon>
        <taxon>rosids</taxon>
        <taxon>fabids</taxon>
        <taxon>Malpighiales</taxon>
        <taxon>Rhizophoraceae</taxon>
        <taxon>Rhizophora</taxon>
    </lineage>
</organism>
<proteinExistence type="predicted"/>
<accession>A0A2P2PMR8</accession>